<reference evidence="6" key="1">
    <citation type="journal article" date="2014" name="Int. J. Syst. Evol. Microbiol.">
        <title>Complete genome sequence of Corynebacterium casei LMG S-19264T (=DSM 44701T), isolated from a smear-ripened cheese.</title>
        <authorList>
            <consortium name="US DOE Joint Genome Institute (JGI-PGF)"/>
            <person name="Walter F."/>
            <person name="Albersmeier A."/>
            <person name="Kalinowski J."/>
            <person name="Ruckert C."/>
        </authorList>
    </citation>
    <scope>NUCLEOTIDE SEQUENCE</scope>
    <source>
        <strain evidence="6">VKM B-2555</strain>
    </source>
</reference>
<proteinExistence type="predicted"/>
<evidence type="ECO:0000256" key="3">
    <source>
        <dbReference type="ARBA" id="ARBA00023237"/>
    </source>
</evidence>
<evidence type="ECO:0000256" key="1">
    <source>
        <dbReference type="ARBA" id="ARBA00004442"/>
    </source>
</evidence>
<comment type="caution">
    <text evidence="6">The sequence shown here is derived from an EMBL/GenBank/DDBJ whole genome shotgun (WGS) entry which is preliminary data.</text>
</comment>
<evidence type="ECO:0000313" key="7">
    <source>
        <dbReference type="Proteomes" id="UP001143364"/>
    </source>
</evidence>
<keyword evidence="2 4" id="KW-0472">Membrane</keyword>
<protein>
    <recommendedName>
        <fullName evidence="5">OmpA-like domain-containing protein</fullName>
    </recommendedName>
</protein>
<dbReference type="SUPFAM" id="SSF103088">
    <property type="entry name" value="OmpA-like"/>
    <property type="match status" value="1"/>
</dbReference>
<organism evidence="6 7">
    <name type="scientific">Methylopila jiangsuensis</name>
    <dbReference type="NCBI Taxonomy" id="586230"/>
    <lineage>
        <taxon>Bacteria</taxon>
        <taxon>Pseudomonadati</taxon>
        <taxon>Pseudomonadota</taxon>
        <taxon>Alphaproteobacteria</taxon>
        <taxon>Hyphomicrobiales</taxon>
        <taxon>Methylopilaceae</taxon>
        <taxon>Methylopila</taxon>
    </lineage>
</organism>
<comment type="subcellular location">
    <subcellularLocation>
        <location evidence="1">Cell outer membrane</location>
    </subcellularLocation>
</comment>
<sequence>MAWRAAALDGPERAAQTILDWRETAALEHQDRMRRLRRLAWGRLGIAPEITEDWARKADLPRAIGVDLPVARVVFSDAVFFESDSAELTVTGQAVVAAVAETLRREASDTAVFVAGHTDSRASDEYNYDLSMRRARSAAGALFEAGVRQAQIWSVGFGEALPLFPNDSDEGRAANRRVEFVFARKPEAGGVWLAKQPARLCRNGGCPQAIVKLGATPAEPVTRESLRRARVEQRERMEQARLDPQSIRHVLPRADTTVAPLESAQERAVSAKGDRAAAPAGAPRTVAVIRREDPIIVNLTQQRVYVGRPKR</sequence>
<dbReference type="Pfam" id="PF00691">
    <property type="entry name" value="OmpA"/>
    <property type="match status" value="1"/>
</dbReference>
<keyword evidence="3" id="KW-0998">Cell outer membrane</keyword>
<feature type="domain" description="OmpA-like" evidence="5">
    <location>
        <begin position="70"/>
        <end position="186"/>
    </location>
</feature>
<dbReference type="Proteomes" id="UP001143364">
    <property type="component" value="Unassembled WGS sequence"/>
</dbReference>
<dbReference type="AlphaFoldDB" id="A0A9W6JID2"/>
<dbReference type="InterPro" id="IPR050330">
    <property type="entry name" value="Bact_OuterMem_StrucFunc"/>
</dbReference>
<dbReference type="PRINTS" id="PR01021">
    <property type="entry name" value="OMPADOMAIN"/>
</dbReference>
<dbReference type="InterPro" id="IPR006664">
    <property type="entry name" value="OMP_bac"/>
</dbReference>
<dbReference type="EMBL" id="BSFK01000005">
    <property type="protein sequence ID" value="GLK76058.1"/>
    <property type="molecule type" value="Genomic_DNA"/>
</dbReference>
<dbReference type="PROSITE" id="PS51123">
    <property type="entry name" value="OMPA_2"/>
    <property type="match status" value="1"/>
</dbReference>
<dbReference type="InterPro" id="IPR036737">
    <property type="entry name" value="OmpA-like_sf"/>
</dbReference>
<dbReference type="PANTHER" id="PTHR30329">
    <property type="entry name" value="STATOR ELEMENT OF FLAGELLAR MOTOR COMPLEX"/>
    <property type="match status" value="1"/>
</dbReference>
<accession>A0A9W6JID2</accession>
<dbReference type="RefSeq" id="WP_271203981.1">
    <property type="nucleotide sequence ID" value="NZ_BSFK01000005.1"/>
</dbReference>
<gene>
    <name evidence="6" type="ORF">GCM10008171_13120</name>
</gene>
<keyword evidence="7" id="KW-1185">Reference proteome</keyword>
<evidence type="ECO:0000313" key="6">
    <source>
        <dbReference type="EMBL" id="GLK76058.1"/>
    </source>
</evidence>
<dbReference type="GO" id="GO:0009279">
    <property type="term" value="C:cell outer membrane"/>
    <property type="evidence" value="ECO:0007669"/>
    <property type="project" value="UniProtKB-SubCell"/>
</dbReference>
<name>A0A9W6JID2_9HYPH</name>
<evidence type="ECO:0000259" key="5">
    <source>
        <dbReference type="PROSITE" id="PS51123"/>
    </source>
</evidence>
<dbReference type="InterPro" id="IPR006665">
    <property type="entry name" value="OmpA-like"/>
</dbReference>
<reference evidence="6" key="2">
    <citation type="submission" date="2023-01" db="EMBL/GenBank/DDBJ databases">
        <authorList>
            <person name="Sun Q."/>
            <person name="Evtushenko L."/>
        </authorList>
    </citation>
    <scope>NUCLEOTIDE SEQUENCE</scope>
    <source>
        <strain evidence="6">VKM B-2555</strain>
    </source>
</reference>
<evidence type="ECO:0000256" key="2">
    <source>
        <dbReference type="ARBA" id="ARBA00023136"/>
    </source>
</evidence>
<dbReference type="CDD" id="cd07185">
    <property type="entry name" value="OmpA_C-like"/>
    <property type="match status" value="1"/>
</dbReference>
<evidence type="ECO:0000256" key="4">
    <source>
        <dbReference type="PROSITE-ProRule" id="PRU00473"/>
    </source>
</evidence>
<dbReference type="PANTHER" id="PTHR30329:SF21">
    <property type="entry name" value="LIPOPROTEIN YIAD-RELATED"/>
    <property type="match status" value="1"/>
</dbReference>
<dbReference type="Gene3D" id="3.30.1330.60">
    <property type="entry name" value="OmpA-like domain"/>
    <property type="match status" value="1"/>
</dbReference>